<evidence type="ECO:0000313" key="2">
    <source>
        <dbReference type="Proteomes" id="UP000316291"/>
    </source>
</evidence>
<comment type="caution">
    <text evidence="1">The sequence shown here is derived from an EMBL/GenBank/DDBJ whole genome shotgun (WGS) entry which is preliminary data.</text>
</comment>
<dbReference type="AlphaFoldDB" id="A0A562RNB2"/>
<dbReference type="EMBL" id="VLLA01000008">
    <property type="protein sequence ID" value="TWI70545.1"/>
    <property type="molecule type" value="Genomic_DNA"/>
</dbReference>
<organism evidence="1 2">
    <name type="scientific">Bradyrhizobium huanghuaihaiense</name>
    <dbReference type="NCBI Taxonomy" id="990078"/>
    <lineage>
        <taxon>Bacteria</taxon>
        <taxon>Pseudomonadati</taxon>
        <taxon>Pseudomonadota</taxon>
        <taxon>Alphaproteobacteria</taxon>
        <taxon>Hyphomicrobiales</taxon>
        <taxon>Nitrobacteraceae</taxon>
        <taxon>Bradyrhizobium</taxon>
    </lineage>
</organism>
<reference evidence="1 2" key="1">
    <citation type="journal article" date="2015" name="Stand. Genomic Sci.">
        <title>Genomic Encyclopedia of Bacterial and Archaeal Type Strains, Phase III: the genomes of soil and plant-associated and newly described type strains.</title>
        <authorList>
            <person name="Whitman W.B."/>
            <person name="Woyke T."/>
            <person name="Klenk H.P."/>
            <person name="Zhou Y."/>
            <person name="Lilburn T.G."/>
            <person name="Beck B.J."/>
            <person name="De Vos P."/>
            <person name="Vandamme P."/>
            <person name="Eisen J.A."/>
            <person name="Garrity G."/>
            <person name="Hugenholtz P."/>
            <person name="Kyrpides N.C."/>
        </authorList>
    </citation>
    <scope>NUCLEOTIDE SEQUENCE [LARGE SCALE GENOMIC DNA]</scope>
    <source>
        <strain evidence="1 2">CGMCC 1.10948</strain>
    </source>
</reference>
<protein>
    <submittedName>
        <fullName evidence="1">Uncharacterized protein</fullName>
    </submittedName>
</protein>
<evidence type="ECO:0000313" key="1">
    <source>
        <dbReference type="EMBL" id="TWI70545.1"/>
    </source>
</evidence>
<proteinExistence type="predicted"/>
<name>A0A562RNB2_9BRAD</name>
<dbReference type="OrthoDB" id="7274630at2"/>
<dbReference type="RefSeq" id="WP_145831658.1">
    <property type="nucleotide sequence ID" value="NZ_VLLA01000008.1"/>
</dbReference>
<sequence length="94" mass="10494">MPELRDYISNIEFATSLRELRSAVVDAYDFLGQQDLGDLDDYVSMSSLPTFGGEKPEDTNEVWSWDADELMVTGPDGDFAIVEREVWADIQAGA</sequence>
<accession>A0A562RNB2</accession>
<keyword evidence="2" id="KW-1185">Reference proteome</keyword>
<gene>
    <name evidence="1" type="ORF">IQ16_03718</name>
</gene>
<dbReference type="Proteomes" id="UP000316291">
    <property type="component" value="Unassembled WGS sequence"/>
</dbReference>